<name>A0A9P6PKS9_9FUNG</name>
<organism evidence="1 2">
    <name type="scientific">Mortierella polycephala</name>
    <dbReference type="NCBI Taxonomy" id="41804"/>
    <lineage>
        <taxon>Eukaryota</taxon>
        <taxon>Fungi</taxon>
        <taxon>Fungi incertae sedis</taxon>
        <taxon>Mucoromycota</taxon>
        <taxon>Mortierellomycotina</taxon>
        <taxon>Mortierellomycetes</taxon>
        <taxon>Mortierellales</taxon>
        <taxon>Mortierellaceae</taxon>
        <taxon>Mortierella</taxon>
    </lineage>
</organism>
<accession>A0A9P6PKS9</accession>
<dbReference type="AlphaFoldDB" id="A0A9P6PKS9"/>
<proteinExistence type="predicted"/>
<reference evidence="1" key="1">
    <citation type="journal article" date="2020" name="Fungal Divers.">
        <title>Resolving the Mortierellaceae phylogeny through synthesis of multi-gene phylogenetics and phylogenomics.</title>
        <authorList>
            <person name="Vandepol N."/>
            <person name="Liber J."/>
            <person name="Desiro A."/>
            <person name="Na H."/>
            <person name="Kennedy M."/>
            <person name="Barry K."/>
            <person name="Grigoriev I.V."/>
            <person name="Miller A.N."/>
            <person name="O'Donnell K."/>
            <person name="Stajich J.E."/>
            <person name="Bonito G."/>
        </authorList>
    </citation>
    <scope>NUCLEOTIDE SEQUENCE</scope>
    <source>
        <strain evidence="1">KOD948</strain>
    </source>
</reference>
<evidence type="ECO:0000313" key="2">
    <source>
        <dbReference type="Proteomes" id="UP000726737"/>
    </source>
</evidence>
<sequence>MCNCVYFFDRKVDSASQMGSNKIFSIVKGQANSSFFTGITAIEFSIYDKDRAMGISVDYCNSWGGIGNIVSRWKQGIAAGAQSATETRKGYVGVQDHDELK</sequence>
<protein>
    <submittedName>
        <fullName evidence="1">Uncharacterized protein</fullName>
    </submittedName>
</protein>
<evidence type="ECO:0000313" key="1">
    <source>
        <dbReference type="EMBL" id="KAG0247429.1"/>
    </source>
</evidence>
<comment type="caution">
    <text evidence="1">The sequence shown here is derived from an EMBL/GenBank/DDBJ whole genome shotgun (WGS) entry which is preliminary data.</text>
</comment>
<keyword evidence="2" id="KW-1185">Reference proteome</keyword>
<dbReference type="OrthoDB" id="10542822at2759"/>
<dbReference type="EMBL" id="JAAAJA010001399">
    <property type="protein sequence ID" value="KAG0247429.1"/>
    <property type="molecule type" value="Genomic_DNA"/>
</dbReference>
<dbReference type="Proteomes" id="UP000726737">
    <property type="component" value="Unassembled WGS sequence"/>
</dbReference>
<gene>
    <name evidence="1" type="ORF">BG011_001480</name>
</gene>